<name>A0AAD7KYQ2_QUISA</name>
<protein>
    <submittedName>
        <fullName evidence="1">Wound-responsive family protein</fullName>
    </submittedName>
</protein>
<organism evidence="1 2">
    <name type="scientific">Quillaja saponaria</name>
    <name type="common">Soap bark tree</name>
    <dbReference type="NCBI Taxonomy" id="32244"/>
    <lineage>
        <taxon>Eukaryota</taxon>
        <taxon>Viridiplantae</taxon>
        <taxon>Streptophyta</taxon>
        <taxon>Embryophyta</taxon>
        <taxon>Tracheophyta</taxon>
        <taxon>Spermatophyta</taxon>
        <taxon>Magnoliopsida</taxon>
        <taxon>eudicotyledons</taxon>
        <taxon>Gunneridae</taxon>
        <taxon>Pentapetalae</taxon>
        <taxon>rosids</taxon>
        <taxon>fabids</taxon>
        <taxon>Fabales</taxon>
        <taxon>Quillajaceae</taxon>
        <taxon>Quillaja</taxon>
    </lineage>
</organism>
<dbReference type="InterPro" id="IPR022251">
    <property type="entry name" value="DUF3774_wound-induced"/>
</dbReference>
<keyword evidence="2" id="KW-1185">Reference proteome</keyword>
<dbReference type="Pfam" id="PF12609">
    <property type="entry name" value="DUF3774"/>
    <property type="match status" value="1"/>
</dbReference>
<dbReference type="EMBL" id="JARAOO010000012">
    <property type="protein sequence ID" value="KAJ7948246.1"/>
    <property type="molecule type" value="Genomic_DNA"/>
</dbReference>
<comment type="caution">
    <text evidence="1">The sequence shown here is derived from an EMBL/GenBank/DDBJ whole genome shotgun (WGS) entry which is preliminary data.</text>
</comment>
<accession>A0AAD7KYQ2</accession>
<dbReference type="PANTHER" id="PTHR33090">
    <property type="entry name" value="DUF3774 DOMAIN PROTEIN-RELATED"/>
    <property type="match status" value="1"/>
</dbReference>
<sequence>MSYLNRAWVAASVAVVHGHTDQGHKWKSGLNSLKQNRRRLLFTGETRDLRPISSMSGSDFTGVLGNCDGEERRRQADDSLRKVMYLNCWGQG</sequence>
<evidence type="ECO:0000313" key="2">
    <source>
        <dbReference type="Proteomes" id="UP001163823"/>
    </source>
</evidence>
<gene>
    <name evidence="1" type="ORF">O6P43_028755</name>
</gene>
<evidence type="ECO:0000313" key="1">
    <source>
        <dbReference type="EMBL" id="KAJ7948246.1"/>
    </source>
</evidence>
<dbReference type="AlphaFoldDB" id="A0AAD7KYQ2"/>
<reference evidence="1" key="1">
    <citation type="journal article" date="2023" name="Science">
        <title>Elucidation of the pathway for biosynthesis of saponin adjuvants from the soapbark tree.</title>
        <authorList>
            <person name="Reed J."/>
            <person name="Orme A."/>
            <person name="El-Demerdash A."/>
            <person name="Owen C."/>
            <person name="Martin L.B.B."/>
            <person name="Misra R.C."/>
            <person name="Kikuchi S."/>
            <person name="Rejzek M."/>
            <person name="Martin A.C."/>
            <person name="Harkess A."/>
            <person name="Leebens-Mack J."/>
            <person name="Louveau T."/>
            <person name="Stephenson M.J."/>
            <person name="Osbourn A."/>
        </authorList>
    </citation>
    <scope>NUCLEOTIDE SEQUENCE</scope>
    <source>
        <strain evidence="1">S10</strain>
    </source>
</reference>
<proteinExistence type="predicted"/>
<dbReference type="KEGG" id="qsa:O6P43_028755"/>
<dbReference type="Proteomes" id="UP001163823">
    <property type="component" value="Chromosome 12"/>
</dbReference>